<dbReference type="PANTHER" id="PTHR47197:SF3">
    <property type="entry name" value="DIHYDRO-HEME D1 DEHYDROGENASE"/>
    <property type="match status" value="1"/>
</dbReference>
<dbReference type="RefSeq" id="WP_092017485.1">
    <property type="nucleotide sequence ID" value="NZ_FOXH01000006.1"/>
</dbReference>
<dbReference type="PANTHER" id="PTHR47197">
    <property type="entry name" value="PROTEIN NIRF"/>
    <property type="match status" value="1"/>
</dbReference>
<name>A0A1I5TWQ2_9BACT</name>
<dbReference type="EMBL" id="FOXH01000006">
    <property type="protein sequence ID" value="SFP87321.1"/>
    <property type="molecule type" value="Genomic_DNA"/>
</dbReference>
<dbReference type="InterPro" id="IPR015943">
    <property type="entry name" value="WD40/YVTN_repeat-like_dom_sf"/>
</dbReference>
<protein>
    <recommendedName>
        <fullName evidence="3">40-residue YVTN family beta-propeller repeat-containing protein</fullName>
    </recommendedName>
</protein>
<reference evidence="1 2" key="1">
    <citation type="submission" date="2016-10" db="EMBL/GenBank/DDBJ databases">
        <authorList>
            <person name="de Groot N.N."/>
        </authorList>
    </citation>
    <scope>NUCLEOTIDE SEQUENCE [LARGE SCALE GENOMIC DNA]</scope>
    <source>
        <strain evidence="2">E92,LMG 26720,CCM 7988</strain>
    </source>
</reference>
<dbReference type="OrthoDB" id="7187796at2"/>
<sequence>MKRAFLLTFLLNIFSFGLFAQTSLIKKTVLGGEGGWDYLSVSAEERRLYLSHGNQVEVLNIDSHEKIAVIPDTKGVHGIIAVPALGKGFITAGKTNSLIVFDLKTFAKLAELPTGENPDALLYDQSTGRIFVFNHTGGSVTAVDANSLKVIRTFKLGGSAAEAGVSNKKGTIYVNLEDLNEIVAFDAKTLMIKSRWKVAPGEEPTGLAIDLTNERLFSVCGNNKMIILNAKNGKVVTEAPIGSRCDGVVFDPVLKTAFSSNGEGTISVIQEVSPNKFSVKETIKSAIGARTIDYDPVTHHVFTITAQYGETPAPTTENPHPRPKVIPGTFTVLEFGK</sequence>
<evidence type="ECO:0008006" key="3">
    <source>
        <dbReference type="Google" id="ProtNLM"/>
    </source>
</evidence>
<dbReference type="InterPro" id="IPR051200">
    <property type="entry name" value="Host-pathogen_enzymatic-act"/>
</dbReference>
<dbReference type="STRING" id="1079859.SAMN04515674_106236"/>
<dbReference type="Gene3D" id="2.130.10.10">
    <property type="entry name" value="YVTN repeat-like/Quinoprotein amine dehydrogenase"/>
    <property type="match status" value="1"/>
</dbReference>
<dbReference type="Proteomes" id="UP000199306">
    <property type="component" value="Unassembled WGS sequence"/>
</dbReference>
<proteinExistence type="predicted"/>
<dbReference type="AlphaFoldDB" id="A0A1I5TWQ2"/>
<evidence type="ECO:0000313" key="1">
    <source>
        <dbReference type="EMBL" id="SFP87321.1"/>
    </source>
</evidence>
<gene>
    <name evidence="1" type="ORF">SAMN04515674_106236</name>
</gene>
<keyword evidence="2" id="KW-1185">Reference proteome</keyword>
<accession>A0A1I5TWQ2</accession>
<evidence type="ECO:0000313" key="2">
    <source>
        <dbReference type="Proteomes" id="UP000199306"/>
    </source>
</evidence>
<dbReference type="SUPFAM" id="SSF51004">
    <property type="entry name" value="C-terminal (heme d1) domain of cytochrome cd1-nitrite reductase"/>
    <property type="match status" value="1"/>
</dbReference>
<organism evidence="1 2">
    <name type="scientific">Pseudarcicella hirudinis</name>
    <dbReference type="NCBI Taxonomy" id="1079859"/>
    <lineage>
        <taxon>Bacteria</taxon>
        <taxon>Pseudomonadati</taxon>
        <taxon>Bacteroidota</taxon>
        <taxon>Cytophagia</taxon>
        <taxon>Cytophagales</taxon>
        <taxon>Flectobacillaceae</taxon>
        <taxon>Pseudarcicella</taxon>
    </lineage>
</organism>
<dbReference type="InterPro" id="IPR011048">
    <property type="entry name" value="Haem_d1_sf"/>
</dbReference>